<keyword evidence="2" id="KW-1185">Reference proteome</keyword>
<protein>
    <submittedName>
        <fullName evidence="1">Uncharacterized protein</fullName>
    </submittedName>
</protein>
<proteinExistence type="predicted"/>
<dbReference type="EMBL" id="WHUT02000018">
    <property type="protein sequence ID" value="NUB46618.1"/>
    <property type="molecule type" value="Genomic_DNA"/>
</dbReference>
<reference evidence="1" key="1">
    <citation type="submission" date="2020-05" db="EMBL/GenBank/DDBJ databases">
        <title>Fertoebacter nigrum gen. nov., sp. nov., a new member of the family Rhodobacteraceae.</title>
        <authorList>
            <person name="Szuroczki S."/>
            <person name="Abbaszade G."/>
            <person name="Buni D."/>
            <person name="Schumann P."/>
            <person name="Toth E."/>
        </authorList>
    </citation>
    <scope>NUCLEOTIDE SEQUENCE</scope>
    <source>
        <strain evidence="1">RG-N-1a</strain>
    </source>
</reference>
<comment type="caution">
    <text evidence="1">The sequence shown here is derived from an EMBL/GenBank/DDBJ whole genome shotgun (WGS) entry which is preliminary data.</text>
</comment>
<accession>A0A8X8H2X8</accession>
<organism evidence="1 2">
    <name type="scientific">Fertoeibacter niger</name>
    <dbReference type="NCBI Taxonomy" id="2656921"/>
    <lineage>
        <taxon>Bacteria</taxon>
        <taxon>Pseudomonadati</taxon>
        <taxon>Pseudomonadota</taxon>
        <taxon>Alphaproteobacteria</taxon>
        <taxon>Rhodobacterales</taxon>
        <taxon>Paracoccaceae</taxon>
        <taxon>Fertoeibacter</taxon>
    </lineage>
</organism>
<gene>
    <name evidence="1" type="ORF">GEU84_019695</name>
</gene>
<evidence type="ECO:0000313" key="1">
    <source>
        <dbReference type="EMBL" id="NUB46618.1"/>
    </source>
</evidence>
<dbReference type="Proteomes" id="UP000484076">
    <property type="component" value="Unassembled WGS sequence"/>
</dbReference>
<evidence type="ECO:0000313" key="2">
    <source>
        <dbReference type="Proteomes" id="UP000484076"/>
    </source>
</evidence>
<dbReference type="RefSeq" id="WP_174540021.1">
    <property type="nucleotide sequence ID" value="NZ_WHUT02000018.1"/>
</dbReference>
<sequence length="45" mass="4632">MFHATDVEGGSPANKAAVARPVSNLHHKRLGAIVARVAPTGTRVA</sequence>
<dbReference type="AlphaFoldDB" id="A0A8X8H2X8"/>
<name>A0A8X8H2X8_9RHOB</name>